<accession>A0ABR5DIQ1</accession>
<dbReference type="Proteomes" id="UP000033497">
    <property type="component" value="Unassembled WGS sequence"/>
</dbReference>
<evidence type="ECO:0000313" key="4">
    <source>
        <dbReference type="Proteomes" id="UP000033497"/>
    </source>
</evidence>
<dbReference type="Pfam" id="PF00041">
    <property type="entry name" value="fn3"/>
    <property type="match status" value="2"/>
</dbReference>
<feature type="domain" description="Fibronectin type-III" evidence="2">
    <location>
        <begin position="117"/>
        <end position="203"/>
    </location>
</feature>
<dbReference type="InterPro" id="IPR050964">
    <property type="entry name" value="Striated_Muscle_Regulatory"/>
</dbReference>
<dbReference type="CDD" id="cd00063">
    <property type="entry name" value="FN3"/>
    <property type="match status" value="2"/>
</dbReference>
<keyword evidence="4" id="KW-1185">Reference proteome</keyword>
<dbReference type="SMART" id="SM00060">
    <property type="entry name" value="FN3"/>
    <property type="match status" value="2"/>
</dbReference>
<gene>
    <name evidence="3" type="ORF">MB09_08230</name>
</gene>
<keyword evidence="1" id="KW-0677">Repeat</keyword>
<dbReference type="InterPro" id="IPR013783">
    <property type="entry name" value="Ig-like_fold"/>
</dbReference>
<dbReference type="SUPFAM" id="SSF49265">
    <property type="entry name" value="Fibronectin type III"/>
    <property type="match status" value="1"/>
</dbReference>
<sequence>MRVIILVLVLFIYNSCNKEEQNEIVLPGDFEISIHSLASNSVLIRWTESISEDGAIVSYNIYLNDVLLSEGLNQYEYEVNNLMPQNNYVVKIVAENNNGTLERTLRFTTLLPEEVFLPGDFEINIESLTPVSAVVKWTESVAEDGSDILYTVYLDNTLVAENINQLEYFLNNLVPETDYTVKVVAENLVGVNEQTIQFTTPAPSELYLYKMRDSGSNSHLFEYDVNYNLIGHIENHDQPGWEFYYEYQYENNLIIKERSFGYGYYSGICNYFYGSNGLERINYRRGDDIILEDKYEFNSDHTSYTREFIKENHITGETTTILYSNIATYNGQNNLTKLVTQNETMGGDSKTIHFQYDGSNLIKITDSENNVWDISYDNKKRLKTFNGHFEGAQFTFGLKRDNFLEDEIVKELMLIPFFYTFNNQNNITEVKKNGNLFSKINYQYNSYEYPIEALVNNQAAYTFEYIIR</sequence>
<feature type="domain" description="Fibronectin type-III" evidence="2">
    <location>
        <begin position="26"/>
        <end position="114"/>
    </location>
</feature>
<proteinExistence type="predicted"/>
<reference evidence="3 4" key="1">
    <citation type="submission" date="2014-10" db="EMBL/GenBank/DDBJ databases">
        <title>Genome sequencing of Vitellibacter vladivostokensis KMM 3516.</title>
        <authorList>
            <person name="Thevarajoo S."/>
            <person name="Selvaratnam C."/>
            <person name="Goh K.M."/>
            <person name="Chong C.S."/>
        </authorList>
    </citation>
    <scope>NUCLEOTIDE SEQUENCE [LARGE SCALE GENOMIC DNA]</scope>
    <source>
        <strain evidence="3 4">KMM 3516</strain>
    </source>
</reference>
<protein>
    <recommendedName>
        <fullName evidence="2">Fibronectin type-III domain-containing protein</fullName>
    </recommendedName>
</protein>
<dbReference type="EMBL" id="JSVU01000004">
    <property type="protein sequence ID" value="KJJ38663.1"/>
    <property type="molecule type" value="Genomic_DNA"/>
</dbReference>
<dbReference type="PANTHER" id="PTHR13817">
    <property type="entry name" value="TITIN"/>
    <property type="match status" value="1"/>
</dbReference>
<evidence type="ECO:0000256" key="1">
    <source>
        <dbReference type="ARBA" id="ARBA00022737"/>
    </source>
</evidence>
<comment type="caution">
    <text evidence="3">The sequence shown here is derived from an EMBL/GenBank/DDBJ whole genome shotgun (WGS) entry which is preliminary data.</text>
</comment>
<dbReference type="PANTHER" id="PTHR13817:SF166">
    <property type="entry name" value="NEURONAL IGCAM-RELATED"/>
    <property type="match status" value="1"/>
</dbReference>
<organism evidence="3 4">
    <name type="scientific">Aequorivita vladivostokensis</name>
    <dbReference type="NCBI Taxonomy" id="171194"/>
    <lineage>
        <taxon>Bacteria</taxon>
        <taxon>Pseudomonadati</taxon>
        <taxon>Bacteroidota</taxon>
        <taxon>Flavobacteriia</taxon>
        <taxon>Flavobacteriales</taxon>
        <taxon>Flavobacteriaceae</taxon>
        <taxon>Aequorivita</taxon>
    </lineage>
</organism>
<dbReference type="InterPro" id="IPR003961">
    <property type="entry name" value="FN3_dom"/>
</dbReference>
<dbReference type="RefSeq" id="WP_045080413.1">
    <property type="nucleotide sequence ID" value="NZ_JSVU01000004.1"/>
</dbReference>
<evidence type="ECO:0000259" key="2">
    <source>
        <dbReference type="PROSITE" id="PS50853"/>
    </source>
</evidence>
<name>A0ABR5DIQ1_9FLAO</name>
<dbReference type="InterPro" id="IPR036116">
    <property type="entry name" value="FN3_sf"/>
</dbReference>
<dbReference type="Gene3D" id="2.60.40.10">
    <property type="entry name" value="Immunoglobulins"/>
    <property type="match status" value="2"/>
</dbReference>
<dbReference type="PROSITE" id="PS50853">
    <property type="entry name" value="FN3"/>
    <property type="match status" value="2"/>
</dbReference>
<evidence type="ECO:0000313" key="3">
    <source>
        <dbReference type="EMBL" id="KJJ38663.1"/>
    </source>
</evidence>